<feature type="domain" description="Core-binding (CB)" evidence="13">
    <location>
        <begin position="1"/>
        <end position="85"/>
    </location>
</feature>
<dbReference type="STRING" id="460384.SAMN05216313_1564"/>
<feature type="domain" description="Tyr recombinase" evidence="12">
    <location>
        <begin position="106"/>
        <end position="283"/>
    </location>
</feature>
<evidence type="ECO:0000256" key="5">
    <source>
        <dbReference type="ARBA" id="ARBA00022618"/>
    </source>
</evidence>
<dbReference type="CDD" id="cd00798">
    <property type="entry name" value="INT_XerDC_C"/>
    <property type="match status" value="1"/>
</dbReference>
<dbReference type="InterPro" id="IPR013762">
    <property type="entry name" value="Integrase-like_cat_sf"/>
</dbReference>
<dbReference type="PROSITE" id="PS51898">
    <property type="entry name" value="TYR_RECOMBINASE"/>
    <property type="match status" value="1"/>
</dbReference>
<keyword evidence="7" id="KW-0229">DNA integration</keyword>
<dbReference type="AlphaFoldDB" id="A0A1I0KB73"/>
<dbReference type="PANTHER" id="PTHR30349">
    <property type="entry name" value="PHAGE INTEGRASE-RELATED"/>
    <property type="match status" value="1"/>
</dbReference>
<evidence type="ECO:0000256" key="2">
    <source>
        <dbReference type="ARBA" id="ARBA00004496"/>
    </source>
</evidence>
<dbReference type="GO" id="GO:0009009">
    <property type="term" value="F:site-specific recombinase activity"/>
    <property type="evidence" value="ECO:0007669"/>
    <property type="project" value="InterPro"/>
</dbReference>
<dbReference type="RefSeq" id="WP_092371755.1">
    <property type="nucleotide sequence ID" value="NZ_DAINWJ010000440.1"/>
</dbReference>
<gene>
    <name evidence="14" type="ORF">SAMN05216313_1564</name>
</gene>
<evidence type="ECO:0000259" key="13">
    <source>
        <dbReference type="PROSITE" id="PS51900"/>
    </source>
</evidence>
<keyword evidence="10" id="KW-0131">Cell cycle</keyword>
<comment type="function">
    <text evidence="1">Site-specific tyrosine recombinase, which acts by catalyzing the cutting and rejoining of the recombining DNA molecules.</text>
</comment>
<keyword evidence="8 11" id="KW-0238">DNA-binding</keyword>
<evidence type="ECO:0000259" key="12">
    <source>
        <dbReference type="PROSITE" id="PS51898"/>
    </source>
</evidence>
<dbReference type="Gene3D" id="1.10.443.10">
    <property type="entry name" value="Intergrase catalytic core"/>
    <property type="match status" value="1"/>
</dbReference>
<dbReference type="InterPro" id="IPR050090">
    <property type="entry name" value="Tyrosine_recombinase_XerCD"/>
</dbReference>
<evidence type="ECO:0000256" key="10">
    <source>
        <dbReference type="ARBA" id="ARBA00023306"/>
    </source>
</evidence>
<keyword evidence="4" id="KW-0963">Cytoplasm</keyword>
<keyword evidence="9" id="KW-0233">DNA recombination</keyword>
<dbReference type="InterPro" id="IPR011932">
    <property type="entry name" value="Recomb_XerD"/>
</dbReference>
<dbReference type="InterPro" id="IPR010998">
    <property type="entry name" value="Integrase_recombinase_N"/>
</dbReference>
<sequence>MTADIKYFIEYLENEKKASKNTVISYQRDLVQLAAYLEAKGITEAEKVTKTSLNSYILYLEKEGKATTTISRELASIKAFFHYELREGRIRRDPAEFIKAPKVEKKAPVILTVNEVNALLCQPGDRTPKELRDKAMLELLYATGIRVSELISLKLTDVNMQVGYITCRDRSKERMVPFGKNARQALVQYMGEARTELLKGKNSDWLFTNCNGQAMSRQGFWKLIKQYGEKAGIKSDITPHTLRHSFAAHLICSGADIHAVQAMLGHSDTATTQIYTNYTASSG</sequence>
<comment type="subcellular location">
    <subcellularLocation>
        <location evidence="2">Cytoplasm</location>
    </subcellularLocation>
</comment>
<comment type="similarity">
    <text evidence="3">Belongs to the 'phage' integrase family.</text>
</comment>
<evidence type="ECO:0000313" key="15">
    <source>
        <dbReference type="Proteomes" id="UP000198508"/>
    </source>
</evidence>
<dbReference type="PANTHER" id="PTHR30349:SF81">
    <property type="entry name" value="TYROSINE RECOMBINASE XERC"/>
    <property type="match status" value="1"/>
</dbReference>
<name>A0A1I0KB73_9FIRM</name>
<keyword evidence="6" id="KW-0159">Chromosome partition</keyword>
<dbReference type="Proteomes" id="UP000198508">
    <property type="component" value="Unassembled WGS sequence"/>
</dbReference>
<protein>
    <submittedName>
        <fullName evidence="14">Integrase/recombinase XerD</fullName>
    </submittedName>
</protein>
<evidence type="ECO:0000256" key="4">
    <source>
        <dbReference type="ARBA" id="ARBA00022490"/>
    </source>
</evidence>
<dbReference type="SUPFAM" id="SSF56349">
    <property type="entry name" value="DNA breaking-rejoining enzymes"/>
    <property type="match status" value="1"/>
</dbReference>
<dbReference type="InterPro" id="IPR002104">
    <property type="entry name" value="Integrase_catalytic"/>
</dbReference>
<dbReference type="NCBIfam" id="TIGR02225">
    <property type="entry name" value="recomb_XerD"/>
    <property type="match status" value="1"/>
</dbReference>
<evidence type="ECO:0000313" key="14">
    <source>
        <dbReference type="EMBL" id="SEU20673.1"/>
    </source>
</evidence>
<dbReference type="GO" id="GO:0005737">
    <property type="term" value="C:cytoplasm"/>
    <property type="evidence" value="ECO:0007669"/>
    <property type="project" value="UniProtKB-SubCell"/>
</dbReference>
<dbReference type="NCBIfam" id="NF040815">
    <property type="entry name" value="recomb_XerA_Arch"/>
    <property type="match status" value="1"/>
</dbReference>
<dbReference type="NCBIfam" id="NF001399">
    <property type="entry name" value="PRK00283.1"/>
    <property type="match status" value="1"/>
</dbReference>
<dbReference type="Pfam" id="PF00589">
    <property type="entry name" value="Phage_integrase"/>
    <property type="match status" value="1"/>
</dbReference>
<dbReference type="Gene3D" id="1.10.150.130">
    <property type="match status" value="1"/>
</dbReference>
<dbReference type="GO" id="GO:0006310">
    <property type="term" value="P:DNA recombination"/>
    <property type="evidence" value="ECO:0007669"/>
    <property type="project" value="UniProtKB-KW"/>
</dbReference>
<dbReference type="GO" id="GO:0003677">
    <property type="term" value="F:DNA binding"/>
    <property type="evidence" value="ECO:0007669"/>
    <property type="project" value="UniProtKB-UniRule"/>
</dbReference>
<dbReference type="GeneID" id="93281252"/>
<keyword evidence="5" id="KW-0132">Cell division</keyword>
<evidence type="ECO:0000256" key="7">
    <source>
        <dbReference type="ARBA" id="ARBA00022908"/>
    </source>
</evidence>
<evidence type="ECO:0000256" key="1">
    <source>
        <dbReference type="ARBA" id="ARBA00003283"/>
    </source>
</evidence>
<accession>A0A1I0KB73</accession>
<evidence type="ECO:0000256" key="3">
    <source>
        <dbReference type="ARBA" id="ARBA00008857"/>
    </source>
</evidence>
<organism evidence="14 15">
    <name type="scientific">Enterocloster lavalensis</name>
    <dbReference type="NCBI Taxonomy" id="460384"/>
    <lineage>
        <taxon>Bacteria</taxon>
        <taxon>Bacillati</taxon>
        <taxon>Bacillota</taxon>
        <taxon>Clostridia</taxon>
        <taxon>Lachnospirales</taxon>
        <taxon>Lachnospiraceae</taxon>
        <taxon>Enterocloster</taxon>
    </lineage>
</organism>
<dbReference type="InterPro" id="IPR011010">
    <property type="entry name" value="DNA_brk_join_enz"/>
</dbReference>
<dbReference type="InterPro" id="IPR044068">
    <property type="entry name" value="CB"/>
</dbReference>
<dbReference type="InterPro" id="IPR004107">
    <property type="entry name" value="Integrase_SAM-like_N"/>
</dbReference>
<proteinExistence type="inferred from homology"/>
<evidence type="ECO:0000256" key="6">
    <source>
        <dbReference type="ARBA" id="ARBA00022829"/>
    </source>
</evidence>
<keyword evidence="15" id="KW-1185">Reference proteome</keyword>
<dbReference type="EMBL" id="FOIM01000056">
    <property type="protein sequence ID" value="SEU20673.1"/>
    <property type="molecule type" value="Genomic_DNA"/>
</dbReference>
<evidence type="ECO:0000256" key="11">
    <source>
        <dbReference type="PROSITE-ProRule" id="PRU01248"/>
    </source>
</evidence>
<dbReference type="GO" id="GO:0051301">
    <property type="term" value="P:cell division"/>
    <property type="evidence" value="ECO:0007669"/>
    <property type="project" value="UniProtKB-KW"/>
</dbReference>
<dbReference type="PROSITE" id="PS51900">
    <property type="entry name" value="CB"/>
    <property type="match status" value="1"/>
</dbReference>
<evidence type="ECO:0000256" key="9">
    <source>
        <dbReference type="ARBA" id="ARBA00023172"/>
    </source>
</evidence>
<reference evidence="15" key="1">
    <citation type="submission" date="2016-10" db="EMBL/GenBank/DDBJ databases">
        <authorList>
            <person name="Varghese N."/>
            <person name="Submissions S."/>
        </authorList>
    </citation>
    <scope>NUCLEOTIDE SEQUENCE [LARGE SCALE GENOMIC DNA]</scope>
    <source>
        <strain evidence="15">NLAE-zl-G277</strain>
    </source>
</reference>
<dbReference type="Pfam" id="PF02899">
    <property type="entry name" value="Phage_int_SAM_1"/>
    <property type="match status" value="1"/>
</dbReference>
<evidence type="ECO:0000256" key="8">
    <source>
        <dbReference type="ARBA" id="ARBA00023125"/>
    </source>
</evidence>
<dbReference type="GO" id="GO:0007059">
    <property type="term" value="P:chromosome segregation"/>
    <property type="evidence" value="ECO:0007669"/>
    <property type="project" value="UniProtKB-KW"/>
</dbReference>